<dbReference type="SUPFAM" id="SSF53335">
    <property type="entry name" value="S-adenosyl-L-methionine-dependent methyltransferases"/>
    <property type="match status" value="1"/>
</dbReference>
<dbReference type="PANTHER" id="PTHR30481">
    <property type="entry name" value="DNA ADENINE METHYLASE"/>
    <property type="match status" value="1"/>
</dbReference>
<dbReference type="Gene3D" id="3.40.50.150">
    <property type="entry name" value="Vaccinia Virus protein VP39"/>
    <property type="match status" value="2"/>
</dbReference>
<dbReference type="GO" id="GO:0043565">
    <property type="term" value="F:sequence-specific DNA binding"/>
    <property type="evidence" value="ECO:0007669"/>
    <property type="project" value="TreeGrafter"/>
</dbReference>
<keyword evidence="2" id="KW-0808">Transferase</keyword>
<sequence>MEIISPALRYHGAKFRLAPWVMMHFPAHTTYVEAFGGAAGVLLQKPRVYAEVYNDLDGDVANFFAVLRDPDLRTQLIESIVLTPYSRHEFEMAWRPCRGKVERARRLAVRAQMGFGSAGATKGSTGFRIDTKRQYSTAQQLWAEYPAALADAGQRFAGVLVENRPAIEVMEAHDGPETLHYVDPPYMHATRVMDKNRKYYRHEMSDEMHTDLLSVINKLSGYVVLSGYDHELYNSQLPGWTKRSIRSRISGGRGTKTRMEVIWINPRCAEALDNERVQKRMFA</sequence>
<dbReference type="Proteomes" id="UP000275137">
    <property type="component" value="Unassembled WGS sequence"/>
</dbReference>
<dbReference type="PRINTS" id="PR00505">
    <property type="entry name" value="D12N6MTFRASE"/>
</dbReference>
<keyword evidence="1 4" id="KW-0489">Methyltransferase</keyword>
<dbReference type="GO" id="GO:0009307">
    <property type="term" value="P:DNA restriction-modification system"/>
    <property type="evidence" value="ECO:0007669"/>
    <property type="project" value="InterPro"/>
</dbReference>
<dbReference type="InterPro" id="IPR012327">
    <property type="entry name" value="MeTrfase_D12"/>
</dbReference>
<protein>
    <submittedName>
        <fullName evidence="4">DNA adenine methylase</fullName>
    </submittedName>
</protein>
<organism evidence="4 5">
    <name type="scientific">Pseudomethylobacillus aquaticus</name>
    <dbReference type="NCBI Taxonomy" id="2676064"/>
    <lineage>
        <taxon>Bacteria</taxon>
        <taxon>Pseudomonadati</taxon>
        <taxon>Pseudomonadota</taxon>
        <taxon>Betaproteobacteria</taxon>
        <taxon>Nitrosomonadales</taxon>
        <taxon>Methylophilaceae</taxon>
        <taxon>Pseudomethylobacillus</taxon>
    </lineage>
</organism>
<dbReference type="AlphaFoldDB" id="A0A3N0V748"/>
<evidence type="ECO:0000256" key="2">
    <source>
        <dbReference type="ARBA" id="ARBA00022679"/>
    </source>
</evidence>
<dbReference type="GO" id="GO:0032259">
    <property type="term" value="P:methylation"/>
    <property type="evidence" value="ECO:0007669"/>
    <property type="project" value="UniProtKB-KW"/>
</dbReference>
<dbReference type="GO" id="GO:1904047">
    <property type="term" value="F:S-adenosyl-L-methionine binding"/>
    <property type="evidence" value="ECO:0007669"/>
    <property type="project" value="TreeGrafter"/>
</dbReference>
<dbReference type="InterPro" id="IPR029063">
    <property type="entry name" value="SAM-dependent_MTases_sf"/>
</dbReference>
<reference evidence="4 5" key="1">
    <citation type="submission" date="2018-10" db="EMBL/GenBank/DDBJ databases">
        <authorList>
            <person name="Chen W.-M."/>
        </authorList>
    </citation>
    <scope>NUCLEOTIDE SEQUENCE [LARGE SCALE GENOMIC DNA]</scope>
    <source>
        <strain evidence="4 5">H-5</strain>
    </source>
</reference>
<dbReference type="GO" id="GO:0009007">
    <property type="term" value="F:site-specific DNA-methyltransferase (adenine-specific) activity"/>
    <property type="evidence" value="ECO:0007669"/>
    <property type="project" value="UniProtKB-EC"/>
</dbReference>
<keyword evidence="3" id="KW-0949">S-adenosyl-L-methionine</keyword>
<proteinExistence type="predicted"/>
<name>A0A3N0V748_9PROT</name>
<evidence type="ECO:0000256" key="3">
    <source>
        <dbReference type="ARBA" id="ARBA00022691"/>
    </source>
</evidence>
<evidence type="ECO:0000313" key="4">
    <source>
        <dbReference type="EMBL" id="ROH88553.1"/>
    </source>
</evidence>
<accession>A0A3N0V748</accession>
<dbReference type="GO" id="GO:0006298">
    <property type="term" value="P:mismatch repair"/>
    <property type="evidence" value="ECO:0007669"/>
    <property type="project" value="TreeGrafter"/>
</dbReference>
<evidence type="ECO:0000313" key="5">
    <source>
        <dbReference type="Proteomes" id="UP000275137"/>
    </source>
</evidence>
<comment type="caution">
    <text evidence="4">The sequence shown here is derived from an EMBL/GenBank/DDBJ whole genome shotgun (WGS) entry which is preliminary data.</text>
</comment>
<gene>
    <name evidence="4" type="ORF">ED236_00390</name>
</gene>
<dbReference type="EMBL" id="RJVP01000001">
    <property type="protein sequence ID" value="ROH88553.1"/>
    <property type="molecule type" value="Genomic_DNA"/>
</dbReference>
<evidence type="ECO:0000256" key="1">
    <source>
        <dbReference type="ARBA" id="ARBA00022603"/>
    </source>
</evidence>
<dbReference type="PANTHER" id="PTHR30481:SF4">
    <property type="entry name" value="SITE-SPECIFIC DNA-METHYLTRANSFERASE (ADENINE-SPECIFIC)"/>
    <property type="match status" value="1"/>
</dbReference>
<dbReference type="Pfam" id="PF02086">
    <property type="entry name" value="MethyltransfD12"/>
    <property type="match status" value="1"/>
</dbReference>
<keyword evidence="5" id="KW-1185">Reference proteome</keyword>